<dbReference type="SUPFAM" id="SSF48403">
    <property type="entry name" value="Ankyrin repeat"/>
    <property type="match status" value="1"/>
</dbReference>
<sequence>MLLKHSLGVSAGFSHFNLLLNLRSIGLSSGSTPLHYAACGGNAQCCQLLIAKGASLTAENANG</sequence>
<feature type="non-terminal residue" evidence="3">
    <location>
        <position position="63"/>
    </location>
</feature>
<keyword evidence="2" id="KW-0040">ANK repeat</keyword>
<dbReference type="SMART" id="SM00248">
    <property type="entry name" value="ANK"/>
    <property type="match status" value="1"/>
</dbReference>
<organism evidence="3 4">
    <name type="scientific">Trifolium medium</name>
    <dbReference type="NCBI Taxonomy" id="97028"/>
    <lineage>
        <taxon>Eukaryota</taxon>
        <taxon>Viridiplantae</taxon>
        <taxon>Streptophyta</taxon>
        <taxon>Embryophyta</taxon>
        <taxon>Tracheophyta</taxon>
        <taxon>Spermatophyta</taxon>
        <taxon>Magnoliopsida</taxon>
        <taxon>eudicotyledons</taxon>
        <taxon>Gunneridae</taxon>
        <taxon>Pentapetalae</taxon>
        <taxon>rosids</taxon>
        <taxon>fabids</taxon>
        <taxon>Fabales</taxon>
        <taxon>Fabaceae</taxon>
        <taxon>Papilionoideae</taxon>
        <taxon>50 kb inversion clade</taxon>
        <taxon>NPAAA clade</taxon>
        <taxon>Hologalegina</taxon>
        <taxon>IRL clade</taxon>
        <taxon>Trifolieae</taxon>
        <taxon>Trifolium</taxon>
    </lineage>
</organism>
<keyword evidence="4" id="KW-1185">Reference proteome</keyword>
<dbReference type="InterPro" id="IPR002110">
    <property type="entry name" value="Ankyrin_rpt"/>
</dbReference>
<dbReference type="PROSITE" id="PS50297">
    <property type="entry name" value="ANK_REP_REGION"/>
    <property type="match status" value="1"/>
</dbReference>
<dbReference type="Gene3D" id="1.25.40.20">
    <property type="entry name" value="Ankyrin repeat-containing domain"/>
    <property type="match status" value="1"/>
</dbReference>
<dbReference type="GO" id="GO:0005886">
    <property type="term" value="C:plasma membrane"/>
    <property type="evidence" value="ECO:0007669"/>
    <property type="project" value="UniProtKB-SubCell"/>
</dbReference>
<comment type="caution">
    <text evidence="3">The sequence shown here is derived from an EMBL/GenBank/DDBJ whole genome shotgun (WGS) entry which is preliminary data.</text>
</comment>
<comment type="subcellular location">
    <subcellularLocation>
        <location evidence="1">Cell membrane</location>
        <topology evidence="1">Peripheral membrane protein</topology>
        <orientation evidence="1">Cytoplasmic side</orientation>
    </subcellularLocation>
</comment>
<dbReference type="InterPro" id="IPR036770">
    <property type="entry name" value="Ankyrin_rpt-contain_sf"/>
</dbReference>
<dbReference type="PROSITE" id="PS50088">
    <property type="entry name" value="ANK_REPEAT"/>
    <property type="match status" value="1"/>
</dbReference>
<dbReference type="Pfam" id="PF00023">
    <property type="entry name" value="Ank"/>
    <property type="match status" value="1"/>
</dbReference>
<accession>A0A392PA85</accession>
<evidence type="ECO:0000313" key="4">
    <source>
        <dbReference type="Proteomes" id="UP000265520"/>
    </source>
</evidence>
<name>A0A392PA85_9FABA</name>
<proteinExistence type="predicted"/>
<dbReference type="EMBL" id="LXQA010066726">
    <property type="protein sequence ID" value="MCI07805.1"/>
    <property type="molecule type" value="Genomic_DNA"/>
</dbReference>
<evidence type="ECO:0000256" key="2">
    <source>
        <dbReference type="PROSITE-ProRule" id="PRU00023"/>
    </source>
</evidence>
<evidence type="ECO:0000313" key="3">
    <source>
        <dbReference type="EMBL" id="MCI07805.1"/>
    </source>
</evidence>
<evidence type="ECO:0000256" key="1">
    <source>
        <dbReference type="ARBA" id="ARBA00004413"/>
    </source>
</evidence>
<dbReference type="AlphaFoldDB" id="A0A392PA85"/>
<feature type="repeat" description="ANK" evidence="2">
    <location>
        <begin position="29"/>
        <end position="61"/>
    </location>
</feature>
<dbReference type="Proteomes" id="UP000265520">
    <property type="component" value="Unassembled WGS sequence"/>
</dbReference>
<reference evidence="3 4" key="1">
    <citation type="journal article" date="2018" name="Front. Plant Sci.">
        <title>Red Clover (Trifolium pratense) and Zigzag Clover (T. medium) - A Picture of Genomic Similarities and Differences.</title>
        <authorList>
            <person name="Dluhosova J."/>
            <person name="Istvanek J."/>
            <person name="Nedelnik J."/>
            <person name="Repkova J."/>
        </authorList>
    </citation>
    <scope>NUCLEOTIDE SEQUENCE [LARGE SCALE GENOMIC DNA]</scope>
    <source>
        <strain evidence="4">cv. 10/8</strain>
        <tissue evidence="3">Leaf</tissue>
    </source>
</reference>
<protein>
    <submittedName>
        <fullName evidence="3">E3 ubiquitin-protein ligase XBOS32</fullName>
    </submittedName>
</protein>